<reference evidence="1" key="1">
    <citation type="submission" date="2013-04" db="EMBL/GenBank/DDBJ databases">
        <title>The genome sequencing project of 58 acetic acid bacteria.</title>
        <authorList>
            <person name="Okamoto-Kainuma A."/>
            <person name="Ishikawa M."/>
            <person name="Umino S."/>
            <person name="Koizumi Y."/>
            <person name="Shiwa Y."/>
            <person name="Yoshikawa H."/>
            <person name="Matsutani M."/>
            <person name="Matsushita K."/>
        </authorList>
    </citation>
    <scope>NUCLEOTIDE SEQUENCE</scope>
    <source>
        <strain evidence="1">NRIC 0535</strain>
    </source>
</reference>
<name>A0ABQ0Q5Q8_9PROT</name>
<dbReference type="RefSeq" id="WP_264817085.1">
    <property type="nucleotide sequence ID" value="NZ_BAPV01000058.1"/>
</dbReference>
<dbReference type="EMBL" id="BAPV01000058">
    <property type="protein sequence ID" value="GBQ92669.1"/>
    <property type="molecule type" value="Genomic_DNA"/>
</dbReference>
<evidence type="ECO:0000313" key="2">
    <source>
        <dbReference type="Proteomes" id="UP001062776"/>
    </source>
</evidence>
<sequence>MTTYYNSYLGTRDLGSSTQTVSSQGRVVFSIENSTLKIYYPNKTVETVSIAGTYPIYAQPNSPARNTSGDTFLIRGTNNKVYVLSGDKDMVASYPTLRLNYYPEAEGRITYGTLGWPQGSLTDSGILFSRASDPNPAPAPQPVPITGKVILYQNGSAVSGADTIPL</sequence>
<keyword evidence="2" id="KW-1185">Reference proteome</keyword>
<protein>
    <submittedName>
        <fullName evidence="1">Uncharacterized protein</fullName>
    </submittedName>
</protein>
<proteinExistence type="predicted"/>
<dbReference type="Proteomes" id="UP001062776">
    <property type="component" value="Unassembled WGS sequence"/>
</dbReference>
<evidence type="ECO:0000313" key="1">
    <source>
        <dbReference type="EMBL" id="GBQ92669.1"/>
    </source>
</evidence>
<gene>
    <name evidence="1" type="ORF">AA0535_2621</name>
</gene>
<accession>A0ABQ0Q5Q8</accession>
<comment type="caution">
    <text evidence="1">The sequence shown here is derived from an EMBL/GenBank/DDBJ whole genome shotgun (WGS) entry which is preliminary data.</text>
</comment>
<organism evidence="1 2">
    <name type="scientific">Asaia krungthepensis NRIC 0535</name>
    <dbReference type="NCBI Taxonomy" id="1307925"/>
    <lineage>
        <taxon>Bacteria</taxon>
        <taxon>Pseudomonadati</taxon>
        <taxon>Pseudomonadota</taxon>
        <taxon>Alphaproteobacteria</taxon>
        <taxon>Acetobacterales</taxon>
        <taxon>Acetobacteraceae</taxon>
        <taxon>Asaia</taxon>
    </lineage>
</organism>